<dbReference type="GO" id="GO:0046872">
    <property type="term" value="F:metal ion binding"/>
    <property type="evidence" value="ECO:0007669"/>
    <property type="project" value="UniProtKB-KW"/>
</dbReference>
<evidence type="ECO:0000259" key="11">
    <source>
        <dbReference type="PROSITE" id="PS50975"/>
    </source>
</evidence>
<dbReference type="InterPro" id="IPR004666">
    <property type="entry name" value="Rp_bS6_RimK/Lys_biosynth_LsyX"/>
</dbReference>
<dbReference type="Gene3D" id="3.30.1490.20">
    <property type="entry name" value="ATP-grasp fold, A domain"/>
    <property type="match status" value="1"/>
</dbReference>
<reference evidence="12" key="1">
    <citation type="journal article" date="2020" name="mSystems">
        <title>Genome- and Community-Level Interaction Insights into Carbon Utilization and Element Cycling Functions of Hydrothermarchaeota in Hydrothermal Sediment.</title>
        <authorList>
            <person name="Zhou Z."/>
            <person name="Liu Y."/>
            <person name="Xu W."/>
            <person name="Pan J."/>
            <person name="Luo Z.H."/>
            <person name="Li M."/>
        </authorList>
    </citation>
    <scope>NUCLEOTIDE SEQUENCE [LARGE SCALE GENOMIC DNA]</scope>
    <source>
        <strain evidence="12">SpSt-1116</strain>
    </source>
</reference>
<keyword evidence="6 10" id="KW-0547">Nucleotide-binding</keyword>
<dbReference type="Pfam" id="PF08443">
    <property type="entry name" value="RimK"/>
    <property type="match status" value="1"/>
</dbReference>
<evidence type="ECO:0000256" key="5">
    <source>
        <dbReference type="ARBA" id="ARBA00022723"/>
    </source>
</evidence>
<organism evidence="12">
    <name type="scientific">Fervidicoccus fontis</name>
    <dbReference type="NCBI Taxonomy" id="683846"/>
    <lineage>
        <taxon>Archaea</taxon>
        <taxon>Thermoproteota</taxon>
        <taxon>Thermoprotei</taxon>
        <taxon>Fervidicoccales</taxon>
        <taxon>Fervidicoccaceae</taxon>
        <taxon>Fervidicoccus</taxon>
    </lineage>
</organism>
<dbReference type="FunFam" id="3.30.470.20:FF:000058">
    <property type="entry name" value="Alpha-aminoadipate--LysW ligase LysX protein"/>
    <property type="match status" value="1"/>
</dbReference>
<evidence type="ECO:0000256" key="6">
    <source>
        <dbReference type="ARBA" id="ARBA00022741"/>
    </source>
</evidence>
<keyword evidence="7 10" id="KW-0067">ATP-binding</keyword>
<dbReference type="InterPro" id="IPR011761">
    <property type="entry name" value="ATP-grasp"/>
</dbReference>
<dbReference type="InterPro" id="IPR013651">
    <property type="entry name" value="ATP-grasp_RimK-type"/>
</dbReference>
<gene>
    <name evidence="12" type="primary">lysX</name>
    <name evidence="12" type="ORF">ENM78_00715</name>
</gene>
<evidence type="ECO:0000256" key="2">
    <source>
        <dbReference type="ARBA" id="ARBA00006239"/>
    </source>
</evidence>
<evidence type="ECO:0000256" key="7">
    <source>
        <dbReference type="ARBA" id="ARBA00022840"/>
    </source>
</evidence>
<comment type="caution">
    <text evidence="12">The sequence shown here is derived from an EMBL/GenBank/DDBJ whole genome shotgun (WGS) entry which is preliminary data.</text>
</comment>
<evidence type="ECO:0000256" key="8">
    <source>
        <dbReference type="ARBA" id="ARBA00022842"/>
    </source>
</evidence>
<dbReference type="InterPro" id="IPR016185">
    <property type="entry name" value="PreATP-grasp_dom_sf"/>
</dbReference>
<evidence type="ECO:0000256" key="1">
    <source>
        <dbReference type="ARBA" id="ARBA00001946"/>
    </source>
</evidence>
<dbReference type="InterPro" id="IPR011870">
    <property type="entry name" value="LysX_arch"/>
</dbReference>
<dbReference type="SUPFAM" id="SSF56059">
    <property type="entry name" value="Glutathione synthetase ATP-binding domain-like"/>
    <property type="match status" value="1"/>
</dbReference>
<keyword evidence="3" id="KW-0436">Ligase</keyword>
<dbReference type="GO" id="GO:0005524">
    <property type="term" value="F:ATP binding"/>
    <property type="evidence" value="ECO:0007669"/>
    <property type="project" value="UniProtKB-UniRule"/>
</dbReference>
<evidence type="ECO:0000313" key="12">
    <source>
        <dbReference type="EMBL" id="HHQ79977.1"/>
    </source>
</evidence>
<evidence type="ECO:0000256" key="9">
    <source>
        <dbReference type="ARBA" id="ARBA00029440"/>
    </source>
</evidence>
<protein>
    <submittedName>
        <fullName evidence="12">Lysine biosynthesis protein LysX</fullName>
    </submittedName>
</protein>
<dbReference type="PANTHER" id="PTHR21621">
    <property type="entry name" value="RIBOSOMAL PROTEIN S6 MODIFICATION PROTEIN"/>
    <property type="match status" value="1"/>
</dbReference>
<dbReference type="PROSITE" id="PS50975">
    <property type="entry name" value="ATP_GRASP"/>
    <property type="match status" value="1"/>
</dbReference>
<dbReference type="EMBL" id="DRZC01000012">
    <property type="protein sequence ID" value="HHQ79977.1"/>
    <property type="molecule type" value="Genomic_DNA"/>
</dbReference>
<proteinExistence type="inferred from homology"/>
<accession>A0A7J3ZIR9</accession>
<sequence length="280" mass="31295">MTSFLMVYDILRWEEKDVITKARELGANVRLLHLQSKPIRIGVNGFEIDIALQRSVSFNRALSSTLALESAGMHVVNSSQALMASEDKIWTHASLVKAGLPTPPSVLAYDVESALKAAETLGYPVVVKPVRGSWGRLVNLARDEEELRGIVEHRMLMGDHYKVIYLQKYIEKPNRDMRVFCLGGAIVAGIYRISRHWVTNTARGARAEPLSISSELEEMALRACEVLGVEFGGVDIVEDPREGYMVLEVNGVPEYRNTVRVTGVDVSKRLVEYLVERAQK</sequence>
<keyword evidence="5" id="KW-0479">Metal-binding</keyword>
<dbReference type="PANTHER" id="PTHR21621:SF2">
    <property type="entry name" value="COENZYME GAMMA-F420-2:ALPHA-L-GLUTAMATE LIGASE"/>
    <property type="match status" value="1"/>
</dbReference>
<feature type="domain" description="ATP-grasp" evidence="11">
    <location>
        <begin position="92"/>
        <end position="275"/>
    </location>
</feature>
<evidence type="ECO:0000256" key="4">
    <source>
        <dbReference type="ARBA" id="ARBA00022605"/>
    </source>
</evidence>
<keyword evidence="4" id="KW-0028">Amino-acid biosynthesis</keyword>
<dbReference type="GO" id="GO:0043774">
    <property type="term" value="F:coenzyme F420-2 alpha-glutamyl ligase activity"/>
    <property type="evidence" value="ECO:0007669"/>
    <property type="project" value="TreeGrafter"/>
</dbReference>
<dbReference type="InterPro" id="IPR054562">
    <property type="entry name" value="LysX/ArgX_preATP_grasp"/>
</dbReference>
<dbReference type="GO" id="GO:0009085">
    <property type="term" value="P:lysine biosynthetic process"/>
    <property type="evidence" value="ECO:0007669"/>
    <property type="project" value="InterPro"/>
</dbReference>
<dbReference type="InterPro" id="IPR013815">
    <property type="entry name" value="ATP_grasp_subdomain_1"/>
</dbReference>
<dbReference type="Gene3D" id="3.30.470.20">
    <property type="entry name" value="ATP-grasp fold, B domain"/>
    <property type="match status" value="1"/>
</dbReference>
<evidence type="ECO:0000256" key="10">
    <source>
        <dbReference type="PROSITE-ProRule" id="PRU00409"/>
    </source>
</evidence>
<comment type="cofactor">
    <cofactor evidence="1">
        <name>Mg(2+)</name>
        <dbReference type="ChEBI" id="CHEBI:18420"/>
    </cofactor>
</comment>
<dbReference type="AlphaFoldDB" id="A0A7J3ZIR9"/>
<comment type="similarity">
    <text evidence="2">Belongs to the RimK family. LysX subfamily.</text>
</comment>
<dbReference type="NCBIfam" id="TIGR02144">
    <property type="entry name" value="LysX_arch"/>
    <property type="match status" value="1"/>
</dbReference>
<comment type="pathway">
    <text evidence="9">Amino-acid biosynthesis.</text>
</comment>
<dbReference type="NCBIfam" id="TIGR00768">
    <property type="entry name" value="rimK_fam"/>
    <property type="match status" value="1"/>
</dbReference>
<name>A0A7J3ZIR9_9CREN</name>
<dbReference type="SUPFAM" id="SSF52440">
    <property type="entry name" value="PreATP-grasp domain"/>
    <property type="match status" value="1"/>
</dbReference>
<dbReference type="Pfam" id="PF22626">
    <property type="entry name" value="LysX_preATP_grasp"/>
    <property type="match status" value="1"/>
</dbReference>
<keyword evidence="8" id="KW-0460">Magnesium</keyword>
<dbReference type="GO" id="GO:0005737">
    <property type="term" value="C:cytoplasm"/>
    <property type="evidence" value="ECO:0007669"/>
    <property type="project" value="TreeGrafter"/>
</dbReference>
<dbReference type="FunFam" id="3.30.1490.20:FF:000025">
    <property type="entry name" value="Alpha-aminoadipate--LysW ligase LysX protein"/>
    <property type="match status" value="1"/>
</dbReference>
<dbReference type="Gene3D" id="3.40.50.20">
    <property type="match status" value="1"/>
</dbReference>
<evidence type="ECO:0000256" key="3">
    <source>
        <dbReference type="ARBA" id="ARBA00022598"/>
    </source>
</evidence>